<sequence>MAGGFEASLIARVEPAKGATAVSSRAAEMEARPPHLGGGRHNRPTLWREPSQALQRSRLNGSALSRHEKRR</sequence>
<dbReference type="Proteomes" id="UP001488805">
    <property type="component" value="Unassembled WGS sequence"/>
</dbReference>
<name>A0AAW1F0U4_ZOAVI</name>
<evidence type="ECO:0000256" key="1">
    <source>
        <dbReference type="SAM" id="MobiDB-lite"/>
    </source>
</evidence>
<protein>
    <submittedName>
        <fullName evidence="2">Uncharacterized protein</fullName>
    </submittedName>
</protein>
<gene>
    <name evidence="2" type="ORF">VZT92_014501</name>
</gene>
<organism evidence="2 3">
    <name type="scientific">Zoarces viviparus</name>
    <name type="common">Viviparous eelpout</name>
    <name type="synonym">Blennius viviparus</name>
    <dbReference type="NCBI Taxonomy" id="48416"/>
    <lineage>
        <taxon>Eukaryota</taxon>
        <taxon>Metazoa</taxon>
        <taxon>Chordata</taxon>
        <taxon>Craniata</taxon>
        <taxon>Vertebrata</taxon>
        <taxon>Euteleostomi</taxon>
        <taxon>Actinopterygii</taxon>
        <taxon>Neopterygii</taxon>
        <taxon>Teleostei</taxon>
        <taxon>Neoteleostei</taxon>
        <taxon>Acanthomorphata</taxon>
        <taxon>Eupercaria</taxon>
        <taxon>Perciformes</taxon>
        <taxon>Cottioidei</taxon>
        <taxon>Zoarcales</taxon>
        <taxon>Zoarcidae</taxon>
        <taxon>Zoarcinae</taxon>
        <taxon>Zoarces</taxon>
    </lineage>
</organism>
<comment type="caution">
    <text evidence="2">The sequence shown here is derived from an EMBL/GenBank/DDBJ whole genome shotgun (WGS) entry which is preliminary data.</text>
</comment>
<evidence type="ECO:0000313" key="2">
    <source>
        <dbReference type="EMBL" id="KAK9527997.1"/>
    </source>
</evidence>
<proteinExistence type="predicted"/>
<evidence type="ECO:0000313" key="3">
    <source>
        <dbReference type="Proteomes" id="UP001488805"/>
    </source>
</evidence>
<dbReference type="AlphaFoldDB" id="A0AAW1F0U4"/>
<dbReference type="EMBL" id="JBCEZU010000112">
    <property type="protein sequence ID" value="KAK9527997.1"/>
    <property type="molecule type" value="Genomic_DNA"/>
</dbReference>
<feature type="compositionally biased region" description="Polar residues" evidence="1">
    <location>
        <begin position="52"/>
        <end position="63"/>
    </location>
</feature>
<keyword evidence="3" id="KW-1185">Reference proteome</keyword>
<reference evidence="2 3" key="1">
    <citation type="journal article" date="2024" name="Genome Biol. Evol.">
        <title>Chromosome-level genome assembly of the viviparous eelpout Zoarces viviparus.</title>
        <authorList>
            <person name="Fuhrmann N."/>
            <person name="Brasseur M.V."/>
            <person name="Bakowski C.E."/>
            <person name="Podsiadlowski L."/>
            <person name="Prost S."/>
            <person name="Krehenwinkel H."/>
            <person name="Mayer C."/>
        </authorList>
    </citation>
    <scope>NUCLEOTIDE SEQUENCE [LARGE SCALE GENOMIC DNA]</scope>
    <source>
        <strain evidence="2">NO-MEL_2022_Ind0_liver</strain>
    </source>
</reference>
<accession>A0AAW1F0U4</accession>
<feature type="region of interest" description="Disordered" evidence="1">
    <location>
        <begin position="16"/>
        <end position="71"/>
    </location>
</feature>